<proteinExistence type="predicted"/>
<dbReference type="SUPFAM" id="SSF144059">
    <property type="entry name" value="ImpE-like"/>
    <property type="match status" value="1"/>
</dbReference>
<reference evidence="1 2" key="1">
    <citation type="submission" date="2015-02" db="EMBL/GenBank/DDBJ databases">
        <title>Whole genome shotgun sequencing of cultured foodborne pathogen.</title>
        <authorList>
            <person name="Timme R."/>
            <person name="Allard M.W."/>
            <person name="Strain E."/>
            <person name="Evans P.S."/>
            <person name="Brown E."/>
        </authorList>
    </citation>
    <scope>NUCLEOTIDE SEQUENCE [LARGE SCALE GENOMIC DNA]</scope>
    <source>
        <strain evidence="1 2">GCSL-TSO-24</strain>
    </source>
</reference>
<name>A0A0D8L5H3_MORMO</name>
<dbReference type="AlphaFoldDB" id="A0A0D8L5H3"/>
<dbReference type="Proteomes" id="UP000032582">
    <property type="component" value="Unassembled WGS sequence"/>
</dbReference>
<dbReference type="EMBL" id="JZSH01000201">
    <property type="protein sequence ID" value="KJF77067.1"/>
    <property type="molecule type" value="Genomic_DNA"/>
</dbReference>
<accession>A0A0D8L5H3</accession>
<sequence length="197" mass="23071">MLQSSHGKYTGNRISMKNWIFLAWMLGFSFTSYAYTNTERAPKDQAMSYVIKYSGSKTDEGKEKALDQFDTLISQYPDDIALRELYSDLLIADNRYERAITQLKIVYQNTGVPSLKLMECMLTERIKLPHNMCYRDVISVFEQSNVRDFNYLLALYLGESPDFEKHKARWLETHTLSEEQKKLIALQPRMLVSTYYP</sequence>
<organism evidence="1 2">
    <name type="scientific">Morganella morganii</name>
    <name type="common">Proteus morganii</name>
    <dbReference type="NCBI Taxonomy" id="582"/>
    <lineage>
        <taxon>Bacteria</taxon>
        <taxon>Pseudomonadati</taxon>
        <taxon>Pseudomonadota</taxon>
        <taxon>Gammaproteobacteria</taxon>
        <taxon>Enterobacterales</taxon>
        <taxon>Morganellaceae</taxon>
        <taxon>Morganella</taxon>
    </lineage>
</organism>
<comment type="caution">
    <text evidence="1">The sequence shown here is derived from an EMBL/GenBank/DDBJ whole genome shotgun (WGS) entry which is preliminary data.</text>
</comment>
<protein>
    <recommendedName>
        <fullName evidence="3">Tetratricopeptide repeat protein</fullName>
    </recommendedName>
</protein>
<gene>
    <name evidence="1" type="ORF">UA45_15065</name>
</gene>
<evidence type="ECO:0008006" key="3">
    <source>
        <dbReference type="Google" id="ProtNLM"/>
    </source>
</evidence>
<evidence type="ECO:0000313" key="2">
    <source>
        <dbReference type="Proteomes" id="UP000032582"/>
    </source>
</evidence>
<dbReference type="PATRIC" id="fig|582.24.peg.4803"/>
<evidence type="ECO:0000313" key="1">
    <source>
        <dbReference type="EMBL" id="KJF77067.1"/>
    </source>
</evidence>